<proteinExistence type="predicted"/>
<dbReference type="OrthoDB" id="5574568at2759"/>
<keyword evidence="3" id="KW-1185">Reference proteome</keyword>
<dbReference type="InterPro" id="IPR018631">
    <property type="entry name" value="AAA-ATPase-like_dom"/>
</dbReference>
<evidence type="ECO:0000313" key="3">
    <source>
        <dbReference type="Proteomes" id="UP001151516"/>
    </source>
</evidence>
<feature type="non-terminal residue" evidence="2">
    <location>
        <position position="1"/>
    </location>
</feature>
<dbReference type="Proteomes" id="UP001151516">
    <property type="component" value="Unassembled WGS sequence"/>
</dbReference>
<feature type="domain" description="AAA-ATPase-like" evidence="1">
    <location>
        <begin position="47"/>
        <end position="283"/>
    </location>
</feature>
<comment type="caution">
    <text evidence="2">The sequence shown here is derived from an EMBL/GenBank/DDBJ whole genome shotgun (WGS) entry which is preliminary data.</text>
</comment>
<evidence type="ECO:0000259" key="1">
    <source>
        <dbReference type="Pfam" id="PF09820"/>
    </source>
</evidence>
<dbReference type="PANTHER" id="PTHR34825:SF1">
    <property type="entry name" value="AAA-ATPASE-LIKE DOMAIN-CONTAINING PROTEIN"/>
    <property type="match status" value="1"/>
</dbReference>
<name>A0A9W8L2P2_9FUNG</name>
<organism evidence="2 3">
    <name type="scientific">Coemansia spiralis</name>
    <dbReference type="NCBI Taxonomy" id="417178"/>
    <lineage>
        <taxon>Eukaryota</taxon>
        <taxon>Fungi</taxon>
        <taxon>Fungi incertae sedis</taxon>
        <taxon>Zoopagomycota</taxon>
        <taxon>Kickxellomycotina</taxon>
        <taxon>Kickxellomycetes</taxon>
        <taxon>Kickxellales</taxon>
        <taxon>Kickxellaceae</taxon>
        <taxon>Coemansia</taxon>
    </lineage>
</organism>
<reference evidence="2" key="1">
    <citation type="submission" date="2022-07" db="EMBL/GenBank/DDBJ databases">
        <title>Phylogenomic reconstructions and comparative analyses of Kickxellomycotina fungi.</title>
        <authorList>
            <person name="Reynolds N.K."/>
            <person name="Stajich J.E."/>
            <person name="Barry K."/>
            <person name="Grigoriev I.V."/>
            <person name="Crous P."/>
            <person name="Smith M.E."/>
        </authorList>
    </citation>
    <scope>NUCLEOTIDE SEQUENCE</scope>
    <source>
        <strain evidence="2">CBS 109367</strain>
    </source>
</reference>
<dbReference type="EMBL" id="JANBTX010000092">
    <property type="protein sequence ID" value="KAJ2686844.1"/>
    <property type="molecule type" value="Genomic_DNA"/>
</dbReference>
<dbReference type="PANTHER" id="PTHR34825">
    <property type="entry name" value="CONSERVED PROTEIN, WITH A WEAK D-GALACTARATE DEHYDRATASE/ALTRONATE HYDROLASE DOMAIN"/>
    <property type="match status" value="1"/>
</dbReference>
<dbReference type="AlphaFoldDB" id="A0A9W8L2P2"/>
<accession>A0A9W8L2P2</accession>
<dbReference type="Pfam" id="PF09820">
    <property type="entry name" value="AAA-ATPase_like"/>
    <property type="match status" value="1"/>
</dbReference>
<sequence length="284" mass="31375">MSFSRYSTDSVSSATESSSTLHSTVSSASSATVLDDHSFPSKPSWIDLVKADTKLVDKSLVIDPVLNSHHHVVVALAHRGSGKSTFLSMLAEFLAMHSKHSIETRLECFSKCDLFTKRHPFFNKHFAKCPVIHLDFSQHGSRTYEDALKHFRTSVCRATRDLVNLLPSFLDTPADKNGRVGLYISAKAMKSHIEHVTMLFTDLDKGEGGRVEANALVTGLMEVLDKCLGGQQSVVLIDEFETPIANIMCEPGIPQGVREDIVLMYSSFYTAVFKNNDCLSFGLL</sequence>
<protein>
    <recommendedName>
        <fullName evidence="1">AAA-ATPase-like domain-containing protein</fullName>
    </recommendedName>
</protein>
<gene>
    <name evidence="2" type="ORF">IWW39_003336</name>
</gene>
<evidence type="ECO:0000313" key="2">
    <source>
        <dbReference type="EMBL" id="KAJ2686844.1"/>
    </source>
</evidence>